<dbReference type="GO" id="GO:0005634">
    <property type="term" value="C:nucleus"/>
    <property type="evidence" value="ECO:0007669"/>
    <property type="project" value="UniProtKB-SubCell"/>
</dbReference>
<dbReference type="FunFam" id="3.30.160.60:FF:000450">
    <property type="entry name" value="PR domain zinc finger protein 14"/>
    <property type="match status" value="1"/>
</dbReference>
<accession>A0AAF5Q3L5</accession>
<dbReference type="Proteomes" id="UP000093561">
    <property type="component" value="Unassembled WGS sequence"/>
</dbReference>
<sequence>MSTIPFPMTLIRGDKLQIVNLRLQLTSNETVIKDILSTKEYCDNFLLLCFIIWIPSKWQSLCKTANTEKNIGGYKCDHCGKMFTYQYYEKHLKYIRCVDRGDRKFSLLHLSTTHENCSMLHSGERPYKCIFCNKSFTASCILLTHVHQHSGEKPFQIHSRTSNRSTTNAAATATTAAVKYLSLSGVKRNSIHQLHFNFHQHCVHHSLTIP</sequence>
<evidence type="ECO:0000313" key="13">
    <source>
        <dbReference type="WBParaSite" id="mrna-Wban_09543"/>
    </source>
</evidence>
<reference evidence="12" key="2">
    <citation type="journal article" date="2016" name="Mol. Ecol.">
        <title>Population genomics of the filarial nematode parasite Wuchereria bancrofti from mosquitoes.</title>
        <authorList>
            <person name="Small S.T."/>
            <person name="Reimer L.J."/>
            <person name="Tisch D.J."/>
            <person name="King C.L."/>
            <person name="Christensen B.M."/>
            <person name="Siba P.M."/>
            <person name="Kazura J.W."/>
            <person name="Serre D."/>
            <person name="Zimmerman P.A."/>
        </authorList>
    </citation>
    <scope>NUCLEOTIDE SEQUENCE</scope>
    <source>
        <strain evidence="12">pt0022</strain>
    </source>
</reference>
<protein>
    <recommendedName>
        <fullName evidence="11">C2H2-type domain-containing protein</fullName>
    </recommendedName>
</protein>
<evidence type="ECO:0000256" key="8">
    <source>
        <dbReference type="ARBA" id="ARBA00023163"/>
    </source>
</evidence>
<dbReference type="GO" id="GO:0008270">
    <property type="term" value="F:zinc ion binding"/>
    <property type="evidence" value="ECO:0007669"/>
    <property type="project" value="UniProtKB-KW"/>
</dbReference>
<evidence type="ECO:0000256" key="6">
    <source>
        <dbReference type="ARBA" id="ARBA00023015"/>
    </source>
</evidence>
<evidence type="ECO:0000256" key="7">
    <source>
        <dbReference type="ARBA" id="ARBA00023125"/>
    </source>
</evidence>
<evidence type="ECO:0000256" key="4">
    <source>
        <dbReference type="ARBA" id="ARBA00022771"/>
    </source>
</evidence>
<comment type="subcellular location">
    <subcellularLocation>
        <location evidence="1">Nucleus</location>
    </subcellularLocation>
</comment>
<keyword evidence="6" id="KW-0805">Transcription regulation</keyword>
<evidence type="ECO:0000256" key="10">
    <source>
        <dbReference type="PROSITE-ProRule" id="PRU00042"/>
    </source>
</evidence>
<keyword evidence="8" id="KW-0804">Transcription</keyword>
<keyword evidence="9" id="KW-0539">Nucleus</keyword>
<dbReference type="WBParaSite" id="mrna-Wban_09543">
    <property type="protein sequence ID" value="mrna-Wban_09543"/>
    <property type="gene ID" value="Wban_09543"/>
</dbReference>
<dbReference type="PANTHER" id="PTHR24394:SF44">
    <property type="entry name" value="ZINC FINGER PROTEIN 271-LIKE"/>
    <property type="match status" value="1"/>
</dbReference>
<proteinExistence type="predicted"/>
<dbReference type="AlphaFoldDB" id="A0AAF5Q3L5"/>
<dbReference type="GO" id="GO:0000981">
    <property type="term" value="F:DNA-binding transcription factor activity, RNA polymerase II-specific"/>
    <property type="evidence" value="ECO:0007669"/>
    <property type="project" value="TreeGrafter"/>
</dbReference>
<organism evidence="12 13">
    <name type="scientific">Wuchereria bancrofti</name>
    <dbReference type="NCBI Taxonomy" id="6293"/>
    <lineage>
        <taxon>Eukaryota</taxon>
        <taxon>Metazoa</taxon>
        <taxon>Ecdysozoa</taxon>
        <taxon>Nematoda</taxon>
        <taxon>Chromadorea</taxon>
        <taxon>Rhabditida</taxon>
        <taxon>Spirurina</taxon>
        <taxon>Spiruromorpha</taxon>
        <taxon>Filarioidea</taxon>
        <taxon>Onchocercidae</taxon>
        <taxon>Wuchereria</taxon>
    </lineage>
</organism>
<name>A0AAF5Q3L5_WUCBA</name>
<dbReference type="InterPro" id="IPR036236">
    <property type="entry name" value="Znf_C2H2_sf"/>
</dbReference>
<dbReference type="InterPro" id="IPR013087">
    <property type="entry name" value="Znf_C2H2_type"/>
</dbReference>
<reference evidence="12" key="1">
    <citation type="submission" date="2015-03" db="EMBL/GenBank/DDBJ databases">
        <title>Wuchereria bancrofti Genome Sequencing Papua New Guinea Strain.</title>
        <authorList>
            <person name="Small S.T."/>
            <person name="Serre D."/>
            <person name="Zimmerman P.A."/>
        </authorList>
    </citation>
    <scope>NUCLEOTIDE SEQUENCE [LARGE SCALE GENOMIC DNA]</scope>
    <source>
        <strain evidence="12">pt0022</strain>
    </source>
</reference>
<feature type="domain" description="C2H2-type" evidence="11">
    <location>
        <begin position="127"/>
        <end position="154"/>
    </location>
</feature>
<evidence type="ECO:0000313" key="12">
    <source>
        <dbReference type="Proteomes" id="UP000093561"/>
    </source>
</evidence>
<keyword evidence="5" id="KW-0862">Zinc</keyword>
<keyword evidence="3" id="KW-0677">Repeat</keyword>
<evidence type="ECO:0000256" key="3">
    <source>
        <dbReference type="ARBA" id="ARBA00022737"/>
    </source>
</evidence>
<evidence type="ECO:0000256" key="2">
    <source>
        <dbReference type="ARBA" id="ARBA00022723"/>
    </source>
</evidence>
<dbReference type="Gene3D" id="3.30.160.60">
    <property type="entry name" value="Classic Zinc Finger"/>
    <property type="match status" value="1"/>
</dbReference>
<dbReference type="SUPFAM" id="SSF57667">
    <property type="entry name" value="beta-beta-alpha zinc fingers"/>
    <property type="match status" value="1"/>
</dbReference>
<keyword evidence="2" id="KW-0479">Metal-binding</keyword>
<dbReference type="PROSITE" id="PS00028">
    <property type="entry name" value="ZINC_FINGER_C2H2_1"/>
    <property type="match status" value="1"/>
</dbReference>
<keyword evidence="4 10" id="KW-0863">Zinc-finger</keyword>
<keyword evidence="7" id="KW-0238">DNA-binding</keyword>
<reference evidence="13" key="3">
    <citation type="submission" date="2024-02" db="UniProtKB">
        <authorList>
            <consortium name="WormBaseParasite"/>
        </authorList>
    </citation>
    <scope>IDENTIFICATION</scope>
    <source>
        <strain evidence="13">pt0022</strain>
    </source>
</reference>
<evidence type="ECO:0000256" key="5">
    <source>
        <dbReference type="ARBA" id="ARBA00022833"/>
    </source>
</evidence>
<evidence type="ECO:0000256" key="9">
    <source>
        <dbReference type="ARBA" id="ARBA00023242"/>
    </source>
</evidence>
<dbReference type="PROSITE" id="PS50157">
    <property type="entry name" value="ZINC_FINGER_C2H2_2"/>
    <property type="match status" value="1"/>
</dbReference>
<dbReference type="PANTHER" id="PTHR24394">
    <property type="entry name" value="ZINC FINGER PROTEIN"/>
    <property type="match status" value="1"/>
</dbReference>
<evidence type="ECO:0000259" key="11">
    <source>
        <dbReference type="PROSITE" id="PS50157"/>
    </source>
</evidence>
<evidence type="ECO:0000256" key="1">
    <source>
        <dbReference type="ARBA" id="ARBA00004123"/>
    </source>
</evidence>
<dbReference type="GO" id="GO:0003677">
    <property type="term" value="F:DNA binding"/>
    <property type="evidence" value="ECO:0007669"/>
    <property type="project" value="UniProtKB-KW"/>
</dbReference>